<dbReference type="PANTHER" id="PTHR43792">
    <property type="entry name" value="GNAT FAMILY, PUTATIVE (AFU_ORTHOLOGUE AFUA_3G00765)-RELATED-RELATED"/>
    <property type="match status" value="1"/>
</dbReference>
<dbReference type="Gene3D" id="3.40.630.30">
    <property type="match status" value="1"/>
</dbReference>
<dbReference type="InterPro" id="IPR000182">
    <property type="entry name" value="GNAT_dom"/>
</dbReference>
<dbReference type="Pfam" id="PF13302">
    <property type="entry name" value="Acetyltransf_3"/>
    <property type="match status" value="1"/>
</dbReference>
<dbReference type="InterPro" id="IPR051531">
    <property type="entry name" value="N-acetyltransferase"/>
</dbReference>
<gene>
    <name evidence="2" type="ORF">SAMN05421545_2692</name>
</gene>
<proteinExistence type="predicted"/>
<dbReference type="STRING" id="1077936.SAMN05421545_2692"/>
<keyword evidence="2" id="KW-0808">Transferase</keyword>
<dbReference type="EMBL" id="FTNM01000004">
    <property type="protein sequence ID" value="SIR20795.1"/>
    <property type="molecule type" value="Genomic_DNA"/>
</dbReference>
<protein>
    <submittedName>
        <fullName evidence="2">Protein N-acetyltransferase, RimJ/RimL family</fullName>
    </submittedName>
</protein>
<dbReference type="SUPFAM" id="SSF55729">
    <property type="entry name" value="Acyl-CoA N-acyltransferases (Nat)"/>
    <property type="match status" value="1"/>
</dbReference>
<evidence type="ECO:0000259" key="1">
    <source>
        <dbReference type="PROSITE" id="PS51186"/>
    </source>
</evidence>
<accession>A0A1N6Z1X7</accession>
<organism evidence="2 3">
    <name type="scientific">Pontibacter lucknowensis</name>
    <dbReference type="NCBI Taxonomy" id="1077936"/>
    <lineage>
        <taxon>Bacteria</taxon>
        <taxon>Pseudomonadati</taxon>
        <taxon>Bacteroidota</taxon>
        <taxon>Cytophagia</taxon>
        <taxon>Cytophagales</taxon>
        <taxon>Hymenobacteraceae</taxon>
        <taxon>Pontibacter</taxon>
    </lineage>
</organism>
<dbReference type="PROSITE" id="PS51186">
    <property type="entry name" value="GNAT"/>
    <property type="match status" value="1"/>
</dbReference>
<feature type="domain" description="N-acetyltransferase" evidence="1">
    <location>
        <begin position="12"/>
        <end position="173"/>
    </location>
</feature>
<dbReference type="AlphaFoldDB" id="A0A1N6Z1X7"/>
<dbReference type="GO" id="GO:0016747">
    <property type="term" value="F:acyltransferase activity, transferring groups other than amino-acyl groups"/>
    <property type="evidence" value="ECO:0007669"/>
    <property type="project" value="InterPro"/>
</dbReference>
<dbReference type="InterPro" id="IPR016181">
    <property type="entry name" value="Acyl_CoA_acyltransferase"/>
</dbReference>
<sequence>MTRYRSFETERLLLIPTSEDDAAFMLKLLNSPTWIRYIGDRNVHSVEEAAAYIRSKVTAQLERLGYANYTVIRKTDQEKLGVCGLYDREGLEGIDIGFAFLPEHEKKGYALEAALEIKRAGIEEFGITQMKAITVKDNVASQRLLEKLGLKFSKLVELPNDPEELLLYELKVDDEAAHAKHTYIHPESIT</sequence>
<dbReference type="PANTHER" id="PTHR43792:SF1">
    <property type="entry name" value="N-ACETYLTRANSFERASE DOMAIN-CONTAINING PROTEIN"/>
    <property type="match status" value="1"/>
</dbReference>
<dbReference type="Proteomes" id="UP000185924">
    <property type="component" value="Unassembled WGS sequence"/>
</dbReference>
<name>A0A1N6Z1X7_9BACT</name>
<evidence type="ECO:0000313" key="3">
    <source>
        <dbReference type="Proteomes" id="UP000185924"/>
    </source>
</evidence>
<keyword evidence="3" id="KW-1185">Reference proteome</keyword>
<dbReference type="RefSeq" id="WP_076422489.1">
    <property type="nucleotide sequence ID" value="NZ_FTNM01000004.1"/>
</dbReference>
<evidence type="ECO:0000313" key="2">
    <source>
        <dbReference type="EMBL" id="SIR20795.1"/>
    </source>
</evidence>
<dbReference type="OrthoDB" id="9798081at2"/>
<reference evidence="3" key="1">
    <citation type="submission" date="2017-01" db="EMBL/GenBank/DDBJ databases">
        <authorList>
            <person name="Varghese N."/>
            <person name="Submissions S."/>
        </authorList>
    </citation>
    <scope>NUCLEOTIDE SEQUENCE [LARGE SCALE GENOMIC DNA]</scope>
    <source>
        <strain evidence="3">DM9</strain>
    </source>
</reference>